<dbReference type="PANTHER" id="PTHR47861:SF2">
    <property type="entry name" value="LONG-TYPE PEPTIDYL-PROLYL CIS-TRANS ISOMERASE"/>
    <property type="match status" value="1"/>
</dbReference>
<proteinExistence type="inferred from homology"/>
<comment type="similarity">
    <text evidence="2">Belongs to the FKBP-type PPIase family.</text>
</comment>
<gene>
    <name evidence="8" type="ORF">ALOHA_HF4000APKG10F13ctg1g9</name>
</gene>
<dbReference type="Pfam" id="PF00254">
    <property type="entry name" value="FKBP_C"/>
    <property type="match status" value="1"/>
</dbReference>
<keyword evidence="5 8" id="KW-0413">Isomerase</keyword>
<dbReference type="EC" id="5.2.1.8" evidence="3"/>
<evidence type="ECO:0000256" key="4">
    <source>
        <dbReference type="ARBA" id="ARBA00023110"/>
    </source>
</evidence>
<organism evidence="8">
    <name type="scientific">uncultured marine microorganism HF4000_APKG10F13</name>
    <dbReference type="NCBI Taxonomy" id="455557"/>
    <lineage>
        <taxon>unclassified sequences</taxon>
        <taxon>environmental samples</taxon>
    </lineage>
</organism>
<evidence type="ECO:0000256" key="2">
    <source>
        <dbReference type="ARBA" id="ARBA00006577"/>
    </source>
</evidence>
<dbReference type="PROSITE" id="PS50059">
    <property type="entry name" value="FKBP_PPIASE"/>
    <property type="match status" value="1"/>
</dbReference>
<evidence type="ECO:0000259" key="7">
    <source>
        <dbReference type="PROSITE" id="PS50059"/>
    </source>
</evidence>
<evidence type="ECO:0000256" key="6">
    <source>
        <dbReference type="SAM" id="MobiDB-lite"/>
    </source>
</evidence>
<evidence type="ECO:0000256" key="5">
    <source>
        <dbReference type="ARBA" id="ARBA00023235"/>
    </source>
</evidence>
<dbReference type="AlphaFoldDB" id="B3TBR7"/>
<name>B3TBR7_9ZZZZ</name>
<dbReference type="GO" id="GO:0003755">
    <property type="term" value="F:peptidyl-prolyl cis-trans isomerase activity"/>
    <property type="evidence" value="ECO:0007669"/>
    <property type="project" value="UniProtKB-KW"/>
</dbReference>
<reference evidence="8" key="1">
    <citation type="journal article" date="2008" name="ISME J.">
        <title>Genomic patterns of recombination, clonal divergence and environment in marine microbial populations.</title>
        <authorList>
            <person name="Konstantinidis K.T."/>
            <person name="Delong E.F."/>
        </authorList>
    </citation>
    <scope>NUCLEOTIDE SEQUENCE</scope>
</reference>
<feature type="domain" description="PPIase FKBP-type" evidence="7">
    <location>
        <begin position="4"/>
        <end position="103"/>
    </location>
</feature>
<protein>
    <recommendedName>
        <fullName evidence="3">peptidylprolyl isomerase</fullName>
        <ecNumber evidence="3">5.2.1.8</ecNumber>
    </recommendedName>
</protein>
<dbReference type="InterPro" id="IPR048261">
    <property type="entry name" value="SlpA/SlyD-like_ins_sf"/>
</dbReference>
<dbReference type="InterPro" id="IPR046357">
    <property type="entry name" value="PPIase_dom_sf"/>
</dbReference>
<sequence length="274" mass="30633">MRDGDIITLDYEGRTDGELFDTTLEEVAKADDVHEEGHLYEPITVIIGEGRLVPGLDAALKKAKVGEASEATLPPDEAYGQRDPKLIETMSRKRFDRACPDAKGYSGEELEIEGRHAHLVAIYGSRVRVDFNQHLAGKELVFKFTIKSKVSKAADKVAALFNMEYLSGEEPQVKLTEKHAEITLPDRCKFDPAWFQAKYRVVAALRKHTDLEEITFIESYEGTKPEPKKTKKKAPVKKKTKKAASKKKAPAKKKTKKAASKKKAAPKKKKVAKK</sequence>
<feature type="region of interest" description="Disordered" evidence="6">
    <location>
        <begin position="223"/>
        <end position="274"/>
    </location>
</feature>
<feature type="compositionally biased region" description="Basic residues" evidence="6">
    <location>
        <begin position="229"/>
        <end position="274"/>
    </location>
</feature>
<dbReference type="InterPro" id="IPR001179">
    <property type="entry name" value="PPIase_FKBP_dom"/>
</dbReference>
<dbReference type="SUPFAM" id="SSF54534">
    <property type="entry name" value="FKBP-like"/>
    <property type="match status" value="1"/>
</dbReference>
<dbReference type="Gene3D" id="2.40.10.330">
    <property type="match status" value="1"/>
</dbReference>
<dbReference type="EMBL" id="EU016664">
    <property type="protein sequence ID" value="ABZ10026.1"/>
    <property type="molecule type" value="Genomic_DNA"/>
</dbReference>
<evidence type="ECO:0000256" key="3">
    <source>
        <dbReference type="ARBA" id="ARBA00013194"/>
    </source>
</evidence>
<dbReference type="PANTHER" id="PTHR47861">
    <property type="entry name" value="FKBP-TYPE PEPTIDYL-PROLYL CIS-TRANS ISOMERASE SLYD"/>
    <property type="match status" value="1"/>
</dbReference>
<dbReference type="Gene3D" id="3.30.70.2210">
    <property type="match status" value="1"/>
</dbReference>
<evidence type="ECO:0000256" key="1">
    <source>
        <dbReference type="ARBA" id="ARBA00000971"/>
    </source>
</evidence>
<keyword evidence="4" id="KW-0697">Rotamase</keyword>
<comment type="catalytic activity">
    <reaction evidence="1">
        <text>[protein]-peptidylproline (omega=180) = [protein]-peptidylproline (omega=0)</text>
        <dbReference type="Rhea" id="RHEA:16237"/>
        <dbReference type="Rhea" id="RHEA-COMP:10747"/>
        <dbReference type="Rhea" id="RHEA-COMP:10748"/>
        <dbReference type="ChEBI" id="CHEBI:83833"/>
        <dbReference type="ChEBI" id="CHEBI:83834"/>
        <dbReference type="EC" id="5.2.1.8"/>
    </reaction>
</comment>
<evidence type="ECO:0000313" key="8">
    <source>
        <dbReference type="EMBL" id="ABZ10026.1"/>
    </source>
</evidence>
<dbReference type="Gene3D" id="3.10.50.40">
    <property type="match status" value="1"/>
</dbReference>
<accession>B3TBR7</accession>